<protein>
    <recommendedName>
        <fullName evidence="8">Disulfide bond formation protein B</fullName>
    </recommendedName>
</protein>
<accession>A0A1D8KCN2</accession>
<proteinExistence type="predicted"/>
<name>A0A1D8KCN2_9GAMM</name>
<keyword evidence="6" id="KW-0614">Plasmid</keyword>
<evidence type="ECO:0000256" key="4">
    <source>
        <dbReference type="ARBA" id="ARBA00023136"/>
    </source>
</evidence>
<evidence type="ECO:0000256" key="2">
    <source>
        <dbReference type="ARBA" id="ARBA00022692"/>
    </source>
</evidence>
<geneLocation type="plasmid" evidence="7">
    <name>papv6</name>
</geneLocation>
<feature type="transmembrane region" description="Helical" evidence="5">
    <location>
        <begin position="203"/>
        <end position="230"/>
    </location>
</feature>
<evidence type="ECO:0000256" key="1">
    <source>
        <dbReference type="ARBA" id="ARBA00004141"/>
    </source>
</evidence>
<feature type="transmembrane region" description="Helical" evidence="5">
    <location>
        <begin position="108"/>
        <end position="129"/>
    </location>
</feature>
<dbReference type="EMBL" id="CP017449">
    <property type="protein sequence ID" value="AOV18721.1"/>
    <property type="molecule type" value="Genomic_DNA"/>
</dbReference>
<evidence type="ECO:0000256" key="3">
    <source>
        <dbReference type="ARBA" id="ARBA00022989"/>
    </source>
</evidence>
<dbReference type="GO" id="GO:0006457">
    <property type="term" value="P:protein folding"/>
    <property type="evidence" value="ECO:0007669"/>
    <property type="project" value="InterPro"/>
</dbReference>
<feature type="transmembrane region" description="Helical" evidence="5">
    <location>
        <begin position="83"/>
        <end position="101"/>
    </location>
</feature>
<evidence type="ECO:0000256" key="5">
    <source>
        <dbReference type="SAM" id="Phobius"/>
    </source>
</evidence>
<dbReference type="Gene3D" id="1.20.1550.10">
    <property type="entry name" value="DsbB-like"/>
    <property type="match status" value="1"/>
</dbReference>
<dbReference type="InterPro" id="IPR023380">
    <property type="entry name" value="DsbB-like_sf"/>
</dbReference>
<reference evidence="6 7" key="1">
    <citation type="submission" date="2016-09" db="EMBL/GenBank/DDBJ databases">
        <title>Acidihalobacter prosperus V6 (DSM14174).</title>
        <authorList>
            <person name="Khaleque H.N."/>
            <person name="Ramsay J.P."/>
            <person name="Murphy R.J.T."/>
            <person name="Kaksonen A.H."/>
            <person name="Boxall N.J."/>
            <person name="Watkin E.L.J."/>
        </authorList>
    </citation>
    <scope>NUCLEOTIDE SEQUENCE [LARGE SCALE GENOMIC DNA]</scope>
    <source>
        <strain evidence="6 7">V6</strain>
        <plasmid evidence="7">papv6</plasmid>
    </source>
</reference>
<dbReference type="SUPFAM" id="SSF158442">
    <property type="entry name" value="DsbB-like"/>
    <property type="match status" value="1"/>
</dbReference>
<organism evidence="6 7">
    <name type="scientific">Acidihalobacter aeolianus</name>
    <dbReference type="NCBI Taxonomy" id="2792603"/>
    <lineage>
        <taxon>Bacteria</taxon>
        <taxon>Pseudomonadati</taxon>
        <taxon>Pseudomonadota</taxon>
        <taxon>Gammaproteobacteria</taxon>
        <taxon>Chromatiales</taxon>
        <taxon>Ectothiorhodospiraceae</taxon>
        <taxon>Acidihalobacter</taxon>
    </lineage>
</organism>
<dbReference type="Proteomes" id="UP000095342">
    <property type="component" value="Plasmid pAPV6"/>
</dbReference>
<evidence type="ECO:0000313" key="6">
    <source>
        <dbReference type="EMBL" id="AOV18721.1"/>
    </source>
</evidence>
<dbReference type="GO" id="GO:0016020">
    <property type="term" value="C:membrane"/>
    <property type="evidence" value="ECO:0007669"/>
    <property type="project" value="UniProtKB-SubCell"/>
</dbReference>
<dbReference type="Pfam" id="PF02600">
    <property type="entry name" value="DsbB"/>
    <property type="match status" value="1"/>
</dbReference>
<dbReference type="InterPro" id="IPR003752">
    <property type="entry name" value="DiS_bond_form_DsbB/BdbC"/>
</dbReference>
<dbReference type="KEGG" id="aaeo:BJI67_15870"/>
<dbReference type="AlphaFoldDB" id="A0A1D8KCN2"/>
<evidence type="ECO:0000313" key="7">
    <source>
        <dbReference type="Proteomes" id="UP000095342"/>
    </source>
</evidence>
<keyword evidence="4 5" id="KW-0472">Membrane</keyword>
<keyword evidence="7" id="KW-1185">Reference proteome</keyword>
<keyword evidence="2 5" id="KW-0812">Transmembrane</keyword>
<comment type="subcellular location">
    <subcellularLocation>
        <location evidence="1">Membrane</location>
        <topology evidence="1">Multi-pass membrane protein</topology>
    </subcellularLocation>
</comment>
<feature type="transmembrane region" description="Helical" evidence="5">
    <location>
        <begin position="271"/>
        <end position="288"/>
    </location>
</feature>
<dbReference type="GO" id="GO:0015035">
    <property type="term" value="F:protein-disulfide reductase activity"/>
    <property type="evidence" value="ECO:0007669"/>
    <property type="project" value="InterPro"/>
</dbReference>
<gene>
    <name evidence="6" type="ORF">BJI67_15870</name>
</gene>
<keyword evidence="3 5" id="KW-1133">Transmembrane helix</keyword>
<evidence type="ECO:0008006" key="8">
    <source>
        <dbReference type="Google" id="ProtNLM"/>
    </source>
</evidence>
<sequence>MCMKKILGRLVPNLAQVGAGATAVASTGASLCVGGVCAIGVQAGTSLVTATGTMTASGVLSALATTSVLSTPSSLPTSSPHPSWLLIVSLIFLLGSTMYTVAQVRNRVLLAMSAGAGGLLVTAANLGWVASTRDASLMAVGVGLTPLLLAPWLQRGVPKWILSSTRWVMAGAAAAGLGVALYAQFGMGLVPCTLCWVERLGLLLILAGSLAHVRWVIWSGIFAGLWSGFYQLLEMQGQASDMAHLCSITGITTCSAAGSQVVGLFPIGIEAAAYFVVMFVGGLVLVDWRTRREEVGE</sequence>
<feature type="transmembrane region" description="Helical" evidence="5">
    <location>
        <begin position="165"/>
        <end position="183"/>
    </location>
</feature>